<comment type="subcellular location">
    <subcellularLocation>
        <location evidence="1">Membrane</location>
    </subcellularLocation>
</comment>
<dbReference type="SMART" id="SM00304">
    <property type="entry name" value="HAMP"/>
    <property type="match status" value="1"/>
</dbReference>
<dbReference type="CDD" id="cd06225">
    <property type="entry name" value="HAMP"/>
    <property type="match status" value="1"/>
</dbReference>
<evidence type="ECO:0000313" key="9">
    <source>
        <dbReference type="Proteomes" id="UP000636888"/>
    </source>
</evidence>
<dbReference type="Gene3D" id="1.10.287.950">
    <property type="entry name" value="Methyl-accepting chemotaxis protein"/>
    <property type="match status" value="1"/>
</dbReference>
<dbReference type="EMBL" id="JAEMHM010000021">
    <property type="protein sequence ID" value="MBJ6727232.1"/>
    <property type="molecule type" value="Genomic_DNA"/>
</dbReference>
<dbReference type="RefSeq" id="WP_199386143.1">
    <property type="nucleotide sequence ID" value="NZ_JAEMHM010000021.1"/>
</dbReference>
<evidence type="ECO:0000256" key="1">
    <source>
        <dbReference type="ARBA" id="ARBA00004370"/>
    </source>
</evidence>
<evidence type="ECO:0000259" key="6">
    <source>
        <dbReference type="PROSITE" id="PS50111"/>
    </source>
</evidence>
<keyword evidence="5" id="KW-1133">Transmembrane helix</keyword>
<evidence type="ECO:0000256" key="3">
    <source>
        <dbReference type="ARBA" id="ARBA00029447"/>
    </source>
</evidence>
<comment type="similarity">
    <text evidence="3">Belongs to the methyl-accepting chemotaxis (MCP) protein family.</text>
</comment>
<feature type="transmembrane region" description="Helical" evidence="5">
    <location>
        <begin position="7"/>
        <end position="32"/>
    </location>
</feature>
<sequence length="816" mass="87093">MTIKTKLTLNVVIVIVIVAAVAVTSIVGMSFVKAKLQDLTQRSTPFQMKTVEFQRALQGTTAELVKLGASRTRADFAAAKAEVDKSLAEAKGVESDLQAMSSDTTVQAHSELSAIAEELVRVTDGRLKSEEETLTADRGISAKLQEAQARLKDLDQRIRGLQSGSSSSYSRSVDATRQVSVKAKNVAFLKLTLKDVQLGLQEALKTQSKKAVLIAQGKCNSALNKAIQNESVKGFPAIAADLKSLQGKFPALMKAQMAVAGQPNADTGTRDGLSAEVTDKLNAVILAAEQEDVLANDILNTETRKQTTFFGNNTVATAIMSENAELLSLGLNVEGLASRLFSATAVKDVDAIDASLNRVFGRVAQVGGGLDRDLARINARREQGNLRAAVGALNAIRGMLSGKDGVVAKVRNRLDMSAKAVAATAKLHEVVVKQAEKGKQTVSVAQGAQEKAIHTVNNVVRFATVLIAAIGLGATLFGILFGFWVYRSISRPLSELIHVSERVAKGDLSVQVKSEGNDEIGKVQDAMGEMVRNLREMVGKIKNSTDSLAHSSSRLSETATALERGAEEQSGRVTQSASAMTEMNMTTAEVARNSSDTSDAAASMKSIAGKGMEAMSQTAQELSRFAESVKEAASQVEALGTQSREISNVITLINEIADQTNLLALNAAIEAARAGEQGRGFAVVADSVRNLAERTTVATNDIARTVKTMQESVGVSVNFMQSERSSVDRVQDQVRQTLAAIQDIVRFVEQVTDMVQRIAVAAEQQSTTTVEVSEQMEGISAVNRELKDSYSNIQRSSGDLSRLAAELNGMVGWFQV</sequence>
<evidence type="ECO:0000256" key="2">
    <source>
        <dbReference type="ARBA" id="ARBA00023224"/>
    </source>
</evidence>
<evidence type="ECO:0000313" key="8">
    <source>
        <dbReference type="EMBL" id="MBJ6727232.1"/>
    </source>
</evidence>
<keyword evidence="5" id="KW-0472">Membrane</keyword>
<accession>A0A8J7M247</accession>
<evidence type="ECO:0000259" key="7">
    <source>
        <dbReference type="PROSITE" id="PS50885"/>
    </source>
</evidence>
<feature type="transmembrane region" description="Helical" evidence="5">
    <location>
        <begin position="462"/>
        <end position="486"/>
    </location>
</feature>
<comment type="caution">
    <text evidence="8">The sequence shown here is derived from an EMBL/GenBank/DDBJ whole genome shotgun (WGS) entry which is preliminary data.</text>
</comment>
<dbReference type="SMART" id="SM00283">
    <property type="entry name" value="MA"/>
    <property type="match status" value="1"/>
</dbReference>
<keyword evidence="5" id="KW-0812">Transmembrane</keyword>
<evidence type="ECO:0000256" key="5">
    <source>
        <dbReference type="SAM" id="Phobius"/>
    </source>
</evidence>
<keyword evidence="9" id="KW-1185">Reference proteome</keyword>
<dbReference type="PROSITE" id="PS50885">
    <property type="entry name" value="HAMP"/>
    <property type="match status" value="1"/>
</dbReference>
<dbReference type="AlphaFoldDB" id="A0A8J7M247"/>
<gene>
    <name evidence="8" type="ORF">JFN93_21180</name>
</gene>
<feature type="domain" description="HAMP" evidence="7">
    <location>
        <begin position="487"/>
        <end position="539"/>
    </location>
</feature>
<dbReference type="PROSITE" id="PS50111">
    <property type="entry name" value="CHEMOTAXIS_TRANSDUC_2"/>
    <property type="match status" value="1"/>
</dbReference>
<dbReference type="PANTHER" id="PTHR32089:SF112">
    <property type="entry name" value="LYSOZYME-LIKE PROTEIN-RELATED"/>
    <property type="match status" value="1"/>
</dbReference>
<reference evidence="8" key="1">
    <citation type="submission" date="2020-12" db="EMBL/GenBank/DDBJ databases">
        <title>Geomonas sp. Red875, isolated from river sediment.</title>
        <authorList>
            <person name="Xu Z."/>
            <person name="Zhang Z."/>
            <person name="Masuda Y."/>
            <person name="Itoh H."/>
            <person name="Senoo K."/>
        </authorList>
    </citation>
    <scope>NUCLEOTIDE SEQUENCE</scope>
    <source>
        <strain evidence="8">Red875</strain>
    </source>
</reference>
<dbReference type="PANTHER" id="PTHR32089">
    <property type="entry name" value="METHYL-ACCEPTING CHEMOTAXIS PROTEIN MCPB"/>
    <property type="match status" value="1"/>
</dbReference>
<dbReference type="FunFam" id="1.10.287.950:FF:000001">
    <property type="entry name" value="Methyl-accepting chemotaxis sensory transducer"/>
    <property type="match status" value="1"/>
</dbReference>
<dbReference type="GO" id="GO:0016020">
    <property type="term" value="C:membrane"/>
    <property type="evidence" value="ECO:0007669"/>
    <property type="project" value="UniProtKB-SubCell"/>
</dbReference>
<dbReference type="Proteomes" id="UP000636888">
    <property type="component" value="Unassembled WGS sequence"/>
</dbReference>
<proteinExistence type="inferred from homology"/>
<name>A0A8J7M247_9BACT</name>
<feature type="domain" description="Methyl-accepting transducer" evidence="6">
    <location>
        <begin position="544"/>
        <end position="780"/>
    </location>
</feature>
<protein>
    <submittedName>
        <fullName evidence="8">HAMP domain-containing protein</fullName>
    </submittedName>
</protein>
<dbReference type="SUPFAM" id="SSF58104">
    <property type="entry name" value="Methyl-accepting chemotaxis protein (MCP) signaling domain"/>
    <property type="match status" value="1"/>
</dbReference>
<dbReference type="GO" id="GO:0006935">
    <property type="term" value="P:chemotaxis"/>
    <property type="evidence" value="ECO:0007669"/>
    <property type="project" value="UniProtKB-ARBA"/>
</dbReference>
<organism evidence="8 9">
    <name type="scientific">Geomesophilobacter sediminis</name>
    <dbReference type="NCBI Taxonomy" id="2798584"/>
    <lineage>
        <taxon>Bacteria</taxon>
        <taxon>Pseudomonadati</taxon>
        <taxon>Thermodesulfobacteriota</taxon>
        <taxon>Desulfuromonadia</taxon>
        <taxon>Geobacterales</taxon>
        <taxon>Geobacteraceae</taxon>
        <taxon>Geomesophilobacter</taxon>
    </lineage>
</organism>
<dbReference type="InterPro" id="IPR004089">
    <property type="entry name" value="MCPsignal_dom"/>
</dbReference>
<dbReference type="GO" id="GO:0007165">
    <property type="term" value="P:signal transduction"/>
    <property type="evidence" value="ECO:0007669"/>
    <property type="project" value="UniProtKB-KW"/>
</dbReference>
<dbReference type="CDD" id="cd11386">
    <property type="entry name" value="MCP_signal"/>
    <property type="match status" value="1"/>
</dbReference>
<keyword evidence="2 4" id="KW-0807">Transducer</keyword>
<dbReference type="Pfam" id="PF00015">
    <property type="entry name" value="MCPsignal"/>
    <property type="match status" value="1"/>
</dbReference>
<dbReference type="InterPro" id="IPR003660">
    <property type="entry name" value="HAMP_dom"/>
</dbReference>
<evidence type="ECO:0000256" key="4">
    <source>
        <dbReference type="PROSITE-ProRule" id="PRU00284"/>
    </source>
</evidence>
<dbReference type="Pfam" id="PF00672">
    <property type="entry name" value="HAMP"/>
    <property type="match status" value="1"/>
</dbReference>